<dbReference type="InterPro" id="IPR001736">
    <property type="entry name" value="PLipase_D/transphosphatidylase"/>
</dbReference>
<evidence type="ECO:0000313" key="3">
    <source>
        <dbReference type="EMBL" id="SEK77662.1"/>
    </source>
</evidence>
<dbReference type="PANTHER" id="PTHR21248:SF12">
    <property type="entry name" value="CARDIOLIPIN SYNTHASE C"/>
    <property type="match status" value="1"/>
</dbReference>
<dbReference type="Pfam" id="PF13091">
    <property type="entry name" value="PLDc_2"/>
    <property type="match status" value="2"/>
</dbReference>
<dbReference type="PROSITE" id="PS50035">
    <property type="entry name" value="PLD"/>
    <property type="match status" value="2"/>
</dbReference>
<dbReference type="PANTHER" id="PTHR21248">
    <property type="entry name" value="CARDIOLIPIN SYNTHASE"/>
    <property type="match status" value="1"/>
</dbReference>
<dbReference type="RefSeq" id="WP_170230990.1">
    <property type="nucleotide sequence ID" value="NZ_BJYC01000008.1"/>
</dbReference>
<accession>A0A1H7JT20</accession>
<dbReference type="GO" id="GO:0032049">
    <property type="term" value="P:cardiolipin biosynthetic process"/>
    <property type="evidence" value="ECO:0007669"/>
    <property type="project" value="UniProtKB-ARBA"/>
</dbReference>
<dbReference type="Gene3D" id="3.30.870.10">
    <property type="entry name" value="Endonuclease Chain A"/>
    <property type="match status" value="2"/>
</dbReference>
<keyword evidence="1" id="KW-1133">Transmembrane helix</keyword>
<reference evidence="4" key="1">
    <citation type="submission" date="2016-10" db="EMBL/GenBank/DDBJ databases">
        <authorList>
            <person name="Varghese N."/>
            <person name="Submissions S."/>
        </authorList>
    </citation>
    <scope>NUCLEOTIDE SEQUENCE [LARGE SCALE GENOMIC DNA]</scope>
    <source>
        <strain evidence="4">DSM 19183</strain>
    </source>
</reference>
<dbReference type="EMBL" id="FNZU01000006">
    <property type="protein sequence ID" value="SEK77662.1"/>
    <property type="molecule type" value="Genomic_DNA"/>
</dbReference>
<sequence>MWIDLLIWPLIIILLYFLYVFITTAVLFIYIKAPDCLKVKESDIERFYGNEEGPDKALIIEHRPFSLHARINLIEQAQVSIKIAYFAITNGTVSDVFYGQILEAADRGVVVHIIFDGMGQNLIGEKDSVYWALVKHPFIKLRFYERNSRLIPWRWNNLMHDKILIVDDTFAMTGGRNLEDRFHLGKFEGESVEDRDVLIVKRKEATVQESCISQFLTYFEELWTHPFTKEMNRYVPVKLSELAHKKQKEAFSTLDRLRASDIDAFNQMIDWESLARPTRKITLITNPVERLKKDPYILKVLQALIHHAETSVLIQSPFVVPGKEMQRYFDFGSKDANVYYLTNSSLSSPNPFALSGQIKYRNFLAQKADQIYEYQGEGSIHGKAYVIDDRLSLIGSFNLDPRSAFLSTENMVVIDSIQLAQDLTENIHTLMRQSVPVIENRPDPVKSPIKPKKTPKMKKRQLAAAFWIMYFFEDIL</sequence>
<evidence type="ECO:0000256" key="1">
    <source>
        <dbReference type="SAM" id="Phobius"/>
    </source>
</evidence>
<dbReference type="SUPFAM" id="SSF56024">
    <property type="entry name" value="Phospholipase D/nuclease"/>
    <property type="match status" value="2"/>
</dbReference>
<feature type="domain" description="PLD phosphodiesterase" evidence="2">
    <location>
        <begin position="376"/>
        <end position="403"/>
    </location>
</feature>
<dbReference type="InterPro" id="IPR025202">
    <property type="entry name" value="PLD-like_dom"/>
</dbReference>
<proteinExistence type="predicted"/>
<feature type="transmembrane region" description="Helical" evidence="1">
    <location>
        <begin position="6"/>
        <end position="31"/>
    </location>
</feature>
<keyword evidence="4" id="KW-1185">Reference proteome</keyword>
<dbReference type="GO" id="GO:0030572">
    <property type="term" value="F:phosphatidyltransferase activity"/>
    <property type="evidence" value="ECO:0007669"/>
    <property type="project" value="UniProtKB-ARBA"/>
</dbReference>
<keyword evidence="1" id="KW-0812">Transmembrane</keyword>
<dbReference type="AlphaFoldDB" id="A0A1H7JT20"/>
<name>A0A1H7JT20_9LACT</name>
<organism evidence="3 4">
    <name type="scientific">Alkalibacterium pelagium</name>
    <dbReference type="NCBI Taxonomy" id="426702"/>
    <lineage>
        <taxon>Bacteria</taxon>
        <taxon>Bacillati</taxon>
        <taxon>Bacillota</taxon>
        <taxon>Bacilli</taxon>
        <taxon>Lactobacillales</taxon>
        <taxon>Carnobacteriaceae</taxon>
        <taxon>Alkalibacterium</taxon>
    </lineage>
</organism>
<dbReference type="STRING" id="426702.SAMN04488099_10655"/>
<feature type="domain" description="PLD phosphodiesterase" evidence="2">
    <location>
        <begin position="155"/>
        <end position="182"/>
    </location>
</feature>
<keyword evidence="1" id="KW-0472">Membrane</keyword>
<gene>
    <name evidence="3" type="ORF">SAMN04488099_10655</name>
</gene>
<dbReference type="Proteomes" id="UP000199081">
    <property type="component" value="Unassembled WGS sequence"/>
</dbReference>
<evidence type="ECO:0000313" key="4">
    <source>
        <dbReference type="Proteomes" id="UP000199081"/>
    </source>
</evidence>
<dbReference type="SMART" id="SM00155">
    <property type="entry name" value="PLDc"/>
    <property type="match status" value="2"/>
</dbReference>
<protein>
    <submittedName>
        <fullName evidence="3">Phosphatidylserine/phosphatidylglycerophosphate/cardiolipin synthase</fullName>
    </submittedName>
</protein>
<evidence type="ECO:0000259" key="2">
    <source>
        <dbReference type="PROSITE" id="PS50035"/>
    </source>
</evidence>